<keyword evidence="1" id="KW-0996">Nickel insertion</keyword>
<dbReference type="RefSeq" id="WP_307202850.1">
    <property type="nucleotide sequence ID" value="NZ_JAUTAN010000001.1"/>
</dbReference>
<name>A0AAJ1U502_9ACTN</name>
<dbReference type="InterPro" id="IPR038277">
    <property type="entry name" value="UreF_sf"/>
</dbReference>
<dbReference type="PANTHER" id="PTHR33620:SF1">
    <property type="entry name" value="UREASE ACCESSORY PROTEIN F"/>
    <property type="match status" value="1"/>
</dbReference>
<evidence type="ECO:0000256" key="1">
    <source>
        <dbReference type="ARBA" id="ARBA00022988"/>
    </source>
</evidence>
<dbReference type="Proteomes" id="UP001239215">
    <property type="component" value="Unassembled WGS sequence"/>
</dbReference>
<dbReference type="Gene3D" id="1.10.4190.10">
    <property type="entry name" value="Urease accessory protein UreF"/>
    <property type="match status" value="1"/>
</dbReference>
<dbReference type="GO" id="GO:0016151">
    <property type="term" value="F:nickel cation binding"/>
    <property type="evidence" value="ECO:0007669"/>
    <property type="project" value="InterPro"/>
</dbReference>
<keyword evidence="2" id="KW-0143">Chaperone</keyword>
<dbReference type="PIRSF" id="PIRSF009467">
    <property type="entry name" value="Ureas_acces_UreF"/>
    <property type="match status" value="1"/>
</dbReference>
<evidence type="ECO:0000256" key="2">
    <source>
        <dbReference type="ARBA" id="ARBA00023186"/>
    </source>
</evidence>
<dbReference type="AlphaFoldDB" id="A0AAJ1U502"/>
<accession>A0AAJ1U502</accession>
<dbReference type="Pfam" id="PF01730">
    <property type="entry name" value="UreF"/>
    <property type="match status" value="1"/>
</dbReference>
<dbReference type="InterPro" id="IPR002639">
    <property type="entry name" value="UreF"/>
</dbReference>
<protein>
    <submittedName>
        <fullName evidence="3">Urease accessory protein</fullName>
    </submittedName>
</protein>
<dbReference type="EMBL" id="JAUTAN010000001">
    <property type="protein sequence ID" value="MDQ1106050.1"/>
    <property type="molecule type" value="Genomic_DNA"/>
</dbReference>
<comment type="caution">
    <text evidence="3">The sequence shown here is derived from an EMBL/GenBank/DDBJ whole genome shotgun (WGS) entry which is preliminary data.</text>
</comment>
<dbReference type="PANTHER" id="PTHR33620">
    <property type="entry name" value="UREASE ACCESSORY PROTEIN F"/>
    <property type="match status" value="1"/>
</dbReference>
<proteinExistence type="predicted"/>
<evidence type="ECO:0000313" key="3">
    <source>
        <dbReference type="EMBL" id="MDQ1106050.1"/>
    </source>
</evidence>
<gene>
    <name evidence="3" type="ORF">QE405_003334</name>
</gene>
<organism evidence="3 4">
    <name type="scientific">Nocardioides zeae</name>
    <dbReference type="NCBI Taxonomy" id="1457234"/>
    <lineage>
        <taxon>Bacteria</taxon>
        <taxon>Bacillati</taxon>
        <taxon>Actinomycetota</taxon>
        <taxon>Actinomycetes</taxon>
        <taxon>Propionibacteriales</taxon>
        <taxon>Nocardioidaceae</taxon>
        <taxon>Nocardioides</taxon>
    </lineage>
</organism>
<reference evidence="3" key="1">
    <citation type="submission" date="2023-07" db="EMBL/GenBank/DDBJ databases">
        <title>Functional and genomic diversity of the sorghum phyllosphere microbiome.</title>
        <authorList>
            <person name="Shade A."/>
        </authorList>
    </citation>
    <scope>NUCLEOTIDE SEQUENCE</scope>
    <source>
        <strain evidence="3">SORGH_AS_1067</strain>
    </source>
</reference>
<sequence length="222" mass="23488">MSSRTALLLHADPAFGAGAASFSSGLETLAADGLLTGPEQLVDVMLAAVRLRWHTFDRVFLARSHALGSGEVEARLDLDREVEVSMVGEAARVASRRSGTALLGTWQRLHHEAAATYRRRVLAEEGTGHLGVAQGLVWADLPLADAEALSCWAVLTACASSAVRLAVVGHRGAQEALVEVERRVAPLLAAPVDAAAVPHAFTPVHDVAIERHARSDVKLFAS</sequence>
<evidence type="ECO:0000313" key="4">
    <source>
        <dbReference type="Proteomes" id="UP001239215"/>
    </source>
</evidence>